<dbReference type="InterPro" id="IPR039123">
    <property type="entry name" value="PPTC7"/>
</dbReference>
<accession>A0A7S0KGP1</accession>
<dbReference type="PANTHER" id="PTHR12320">
    <property type="entry name" value="PROTEIN PHOSPHATASE 2C"/>
    <property type="match status" value="1"/>
</dbReference>
<dbReference type="PROSITE" id="PS50800">
    <property type="entry name" value="SAP"/>
    <property type="match status" value="1"/>
</dbReference>
<comment type="cofactor">
    <cofactor evidence="1">
        <name>Mg(2+)</name>
        <dbReference type="ChEBI" id="CHEBI:18420"/>
    </cofactor>
</comment>
<protein>
    <recommendedName>
        <fullName evidence="1">Protein phosphatase</fullName>
        <ecNumber evidence="1">3.1.3.16</ecNumber>
    </recommendedName>
</protein>
<gene>
    <name evidence="4" type="ORF">MSP1404_LOCUS2222</name>
</gene>
<dbReference type="SMART" id="SM00332">
    <property type="entry name" value="PP2Cc"/>
    <property type="match status" value="1"/>
</dbReference>
<dbReference type="Gene3D" id="3.60.40.10">
    <property type="entry name" value="PPM-type phosphatase domain"/>
    <property type="match status" value="1"/>
</dbReference>
<dbReference type="InterPro" id="IPR001932">
    <property type="entry name" value="PPM-type_phosphatase-like_dom"/>
</dbReference>
<evidence type="ECO:0000259" key="3">
    <source>
        <dbReference type="PROSITE" id="PS51746"/>
    </source>
</evidence>
<dbReference type="PANTHER" id="PTHR12320:SF60">
    <property type="entry name" value="PROTEIN PHOSPHATASE 2C 26-RELATED"/>
    <property type="match status" value="1"/>
</dbReference>
<evidence type="ECO:0000256" key="1">
    <source>
        <dbReference type="RuleBase" id="RU366020"/>
    </source>
</evidence>
<keyword evidence="1" id="KW-0479">Metal-binding</keyword>
<evidence type="ECO:0000313" key="4">
    <source>
        <dbReference type="EMBL" id="CAD8579563.1"/>
    </source>
</evidence>
<dbReference type="GO" id="GO:0004722">
    <property type="term" value="F:protein serine/threonine phosphatase activity"/>
    <property type="evidence" value="ECO:0007669"/>
    <property type="project" value="UniProtKB-EC"/>
</dbReference>
<dbReference type="InterPro" id="IPR003034">
    <property type="entry name" value="SAP_dom"/>
</dbReference>
<evidence type="ECO:0000259" key="2">
    <source>
        <dbReference type="PROSITE" id="PS50800"/>
    </source>
</evidence>
<dbReference type="EMBL" id="HBEV01002915">
    <property type="protein sequence ID" value="CAD8579563.1"/>
    <property type="molecule type" value="Transcribed_RNA"/>
</dbReference>
<keyword evidence="1" id="KW-0904">Protein phosphatase</keyword>
<comment type="cofactor">
    <cofactor evidence="1">
        <name>Mn(2+)</name>
        <dbReference type="ChEBI" id="CHEBI:29035"/>
    </cofactor>
</comment>
<keyword evidence="1" id="KW-0460">Magnesium</keyword>
<keyword evidence="1" id="KW-0464">Manganese</keyword>
<dbReference type="GO" id="GO:0046872">
    <property type="term" value="F:metal ion binding"/>
    <property type="evidence" value="ECO:0007669"/>
    <property type="project" value="UniProtKB-UniRule"/>
</dbReference>
<feature type="domain" description="SAP" evidence="2">
    <location>
        <begin position="409"/>
        <end position="443"/>
    </location>
</feature>
<dbReference type="PROSITE" id="PS51746">
    <property type="entry name" value="PPM_2"/>
    <property type="match status" value="1"/>
</dbReference>
<comment type="catalytic activity">
    <reaction evidence="1">
        <text>O-phospho-L-threonyl-[protein] + H2O = L-threonyl-[protein] + phosphate</text>
        <dbReference type="Rhea" id="RHEA:47004"/>
        <dbReference type="Rhea" id="RHEA-COMP:11060"/>
        <dbReference type="Rhea" id="RHEA-COMP:11605"/>
        <dbReference type="ChEBI" id="CHEBI:15377"/>
        <dbReference type="ChEBI" id="CHEBI:30013"/>
        <dbReference type="ChEBI" id="CHEBI:43474"/>
        <dbReference type="ChEBI" id="CHEBI:61977"/>
        <dbReference type="EC" id="3.1.3.16"/>
    </reaction>
</comment>
<dbReference type="AlphaFoldDB" id="A0A7S0KGP1"/>
<keyword evidence="1" id="KW-0378">Hydrolase</keyword>
<comment type="catalytic activity">
    <reaction evidence="1">
        <text>O-phospho-L-seryl-[protein] + H2O = L-seryl-[protein] + phosphate</text>
        <dbReference type="Rhea" id="RHEA:20629"/>
        <dbReference type="Rhea" id="RHEA-COMP:9863"/>
        <dbReference type="Rhea" id="RHEA-COMP:11604"/>
        <dbReference type="ChEBI" id="CHEBI:15377"/>
        <dbReference type="ChEBI" id="CHEBI:29999"/>
        <dbReference type="ChEBI" id="CHEBI:43474"/>
        <dbReference type="ChEBI" id="CHEBI:83421"/>
        <dbReference type="EC" id="3.1.3.16"/>
    </reaction>
</comment>
<dbReference type="EC" id="3.1.3.16" evidence="1"/>
<proteinExistence type="inferred from homology"/>
<comment type="similarity">
    <text evidence="1">Belongs to the PP2C family.</text>
</comment>
<organism evidence="4">
    <name type="scientific">Micromonas pusilla</name>
    <name type="common">Picoplanktonic green alga</name>
    <name type="synonym">Chromulina pusilla</name>
    <dbReference type="NCBI Taxonomy" id="38833"/>
    <lineage>
        <taxon>Eukaryota</taxon>
        <taxon>Viridiplantae</taxon>
        <taxon>Chlorophyta</taxon>
        <taxon>Mamiellophyceae</taxon>
        <taxon>Mamiellales</taxon>
        <taxon>Mamiellaceae</taxon>
        <taxon>Micromonas</taxon>
    </lineage>
</organism>
<reference evidence="4" key="1">
    <citation type="submission" date="2021-01" db="EMBL/GenBank/DDBJ databases">
        <authorList>
            <person name="Corre E."/>
            <person name="Pelletier E."/>
            <person name="Niang G."/>
            <person name="Scheremetjew M."/>
            <person name="Finn R."/>
            <person name="Kale V."/>
            <person name="Holt S."/>
            <person name="Cochrane G."/>
            <person name="Meng A."/>
            <person name="Brown T."/>
            <person name="Cohen L."/>
        </authorList>
    </citation>
    <scope>NUCLEOTIDE SEQUENCE</scope>
    <source>
        <strain evidence="4">CCMP494</strain>
    </source>
</reference>
<name>A0A7S0KGP1_MICPS</name>
<dbReference type="SUPFAM" id="SSF81606">
    <property type="entry name" value="PP2C-like"/>
    <property type="match status" value="1"/>
</dbReference>
<feature type="domain" description="PPM-type phosphatase" evidence="3">
    <location>
        <begin position="47"/>
        <end position="331"/>
    </location>
</feature>
<dbReference type="InterPro" id="IPR036457">
    <property type="entry name" value="PPM-type-like_dom_sf"/>
</dbReference>
<sequence length="445" mass="47616">MMASANITNRCIVPHSRRCNSLPARLYAHSVPSAPRAVLVTASGLSLIAAGSNIPHPDKVLKGGEDAWFVHIDQNGGGQIYLADGVGGFNEQGIDPGLYARVLTYEAAKARAAHAMNPVASPNPKKLIQIAQENAKLPGASTMIIIELFRTQIRAANLGDSGFRVIRNGKVVFASPPQEHYFNCPFQLGYEPLNDDIDMAIDADEFEVPVQTGDLVIVGSDGLFDNMFDNDIELVVNDALAKVAGTGALSAARAVSVALAVEARKNAEDPLFESPFALEAARENTVGMTTLAKRNGPLGAFNALATSIASAISGKRLGGKMDDITVVVGAVVATAAAKEDITEAAQISKQMQKEADIVRKRASGEEAKTLRSVNLRQEMDLALSQQIMREEAALKVEAAKPPEFSRVSIEKMDAPTVRKLLEERGLPTSGKIERLRERLSQVKAK</sequence>